<protein>
    <recommendedName>
        <fullName evidence="2">DDE-1 domain-containing protein</fullName>
    </recommendedName>
</protein>
<evidence type="ECO:0000313" key="4">
    <source>
        <dbReference type="Proteomes" id="UP000076532"/>
    </source>
</evidence>
<keyword evidence="4" id="KW-1185">Reference proteome</keyword>
<name>A0A166QZD8_9AGAM</name>
<dbReference type="InterPro" id="IPR004875">
    <property type="entry name" value="DDE_SF_endonuclease_dom"/>
</dbReference>
<organism evidence="3 4">
    <name type="scientific">Athelia psychrophila</name>
    <dbReference type="NCBI Taxonomy" id="1759441"/>
    <lineage>
        <taxon>Eukaryota</taxon>
        <taxon>Fungi</taxon>
        <taxon>Dikarya</taxon>
        <taxon>Basidiomycota</taxon>
        <taxon>Agaricomycotina</taxon>
        <taxon>Agaricomycetes</taxon>
        <taxon>Agaricomycetidae</taxon>
        <taxon>Atheliales</taxon>
        <taxon>Atheliaceae</taxon>
        <taxon>Athelia</taxon>
    </lineage>
</organism>
<dbReference type="AlphaFoldDB" id="A0A166QZD8"/>
<accession>A0A166QZD8</accession>
<dbReference type="STRING" id="436010.A0A166QZD8"/>
<reference evidence="3 4" key="1">
    <citation type="journal article" date="2016" name="Mol. Biol. Evol.">
        <title>Comparative Genomics of Early-Diverging Mushroom-Forming Fungi Provides Insights into the Origins of Lignocellulose Decay Capabilities.</title>
        <authorList>
            <person name="Nagy L.G."/>
            <person name="Riley R."/>
            <person name="Tritt A."/>
            <person name="Adam C."/>
            <person name="Daum C."/>
            <person name="Floudas D."/>
            <person name="Sun H."/>
            <person name="Yadav J.S."/>
            <person name="Pangilinan J."/>
            <person name="Larsson K.H."/>
            <person name="Matsuura K."/>
            <person name="Barry K."/>
            <person name="Labutti K."/>
            <person name="Kuo R."/>
            <person name="Ohm R.A."/>
            <person name="Bhattacharya S.S."/>
            <person name="Shirouzu T."/>
            <person name="Yoshinaga Y."/>
            <person name="Martin F.M."/>
            <person name="Grigoriev I.V."/>
            <person name="Hibbett D.S."/>
        </authorList>
    </citation>
    <scope>NUCLEOTIDE SEQUENCE [LARGE SCALE GENOMIC DNA]</scope>
    <source>
        <strain evidence="3 4">CBS 109695</strain>
    </source>
</reference>
<evidence type="ECO:0000256" key="1">
    <source>
        <dbReference type="SAM" id="MobiDB-lite"/>
    </source>
</evidence>
<evidence type="ECO:0000313" key="3">
    <source>
        <dbReference type="EMBL" id="KZP27731.1"/>
    </source>
</evidence>
<evidence type="ECO:0000259" key="2">
    <source>
        <dbReference type="Pfam" id="PF03184"/>
    </source>
</evidence>
<gene>
    <name evidence="3" type="ORF">FIBSPDRAFT_948310</name>
</gene>
<feature type="domain" description="DDE-1" evidence="2">
    <location>
        <begin position="2"/>
        <end position="94"/>
    </location>
</feature>
<proteinExistence type="predicted"/>
<dbReference type="OrthoDB" id="2917041at2759"/>
<sequence>MFHMPQNRWTNGELAAKWIVKDFDRQTKDKAAGKTQVLLMDDHSSHYTPELLSFAKANNIIILGYPPHCTHALQGLDVVCFVVMKQAWKEEINAFEAPHRSKIGKEHFTEVFGKAYLKAFTVPTILSAFEKTGIHPFNPEVITAQQMKPSLPSSLIGSLPLPMPSPVRKIMEVFNHKVLTTLNIAPGNYQPPLPSLSNTIPSTPSTSQSIFPSISTPAPFTPLNHMRILGAALASTKTGAFLVQKPQITSAQTISNPVYMQPEIIPDPDWSLLLALAKLQIASKDKALITGNAQLAIQAVYNHRLNEALNTRENKKAANHTKLFPDGKPRLLTDDEFIAQVTAAKEARQEKLNEKAVGAASRITKKAEKEAADAAWKLIMAEHNQVVAQWEANNLVLRAQKVKVKDLPKKPKRPVKPKPTTTHGLHTSISLSYPRHFHANPYCIKKPFKENQDQLIEHIRTCSSGDLNAVGMMAV</sequence>
<dbReference type="EMBL" id="KV417507">
    <property type="protein sequence ID" value="KZP27731.1"/>
    <property type="molecule type" value="Genomic_DNA"/>
</dbReference>
<dbReference type="Pfam" id="PF03184">
    <property type="entry name" value="DDE_1"/>
    <property type="match status" value="1"/>
</dbReference>
<dbReference type="Proteomes" id="UP000076532">
    <property type="component" value="Unassembled WGS sequence"/>
</dbReference>
<dbReference type="GO" id="GO:0003676">
    <property type="term" value="F:nucleic acid binding"/>
    <property type="evidence" value="ECO:0007669"/>
    <property type="project" value="InterPro"/>
</dbReference>
<feature type="region of interest" description="Disordered" evidence="1">
    <location>
        <begin position="406"/>
        <end position="427"/>
    </location>
</feature>